<dbReference type="Pfam" id="PF05901">
    <property type="entry name" value="Excalibur"/>
    <property type="match status" value="1"/>
</dbReference>
<feature type="domain" description="Excalibur calcium-binding" evidence="2">
    <location>
        <begin position="86"/>
        <end position="122"/>
    </location>
</feature>
<evidence type="ECO:0000259" key="2">
    <source>
        <dbReference type="SMART" id="SM00894"/>
    </source>
</evidence>
<sequence>MAIKTVFGAVVIGLVGGMATRNGDSPPAVAAARQVDTQWRPTRNSIGDQTPMSAAELDGQQPASAGRESVNVQRSNQTVGAGNSWSYRNCREARAAGAAPLYRGQPGYGAHMDGDNDGIACEPYHPR</sequence>
<organism evidence="3 4">
    <name type="scientific">Sphingobium rhizovicinum</name>
    <dbReference type="NCBI Taxonomy" id="432308"/>
    <lineage>
        <taxon>Bacteria</taxon>
        <taxon>Pseudomonadati</taxon>
        <taxon>Pseudomonadota</taxon>
        <taxon>Alphaproteobacteria</taxon>
        <taxon>Sphingomonadales</taxon>
        <taxon>Sphingomonadaceae</taxon>
        <taxon>Sphingobium</taxon>
    </lineage>
</organism>
<feature type="compositionally biased region" description="Polar residues" evidence="1">
    <location>
        <begin position="70"/>
        <end position="83"/>
    </location>
</feature>
<protein>
    <submittedName>
        <fullName evidence="3">Excalibur calcium-binding domain-containing protein</fullName>
    </submittedName>
</protein>
<feature type="region of interest" description="Disordered" evidence="1">
    <location>
        <begin position="40"/>
        <end position="83"/>
    </location>
</feature>
<dbReference type="EMBL" id="JBHRVU010000004">
    <property type="protein sequence ID" value="MFC3442335.1"/>
    <property type="molecule type" value="Genomic_DNA"/>
</dbReference>
<reference evidence="4" key="1">
    <citation type="journal article" date="2019" name="Int. J. Syst. Evol. Microbiol.">
        <title>The Global Catalogue of Microorganisms (GCM) 10K type strain sequencing project: providing services to taxonomists for standard genome sequencing and annotation.</title>
        <authorList>
            <consortium name="The Broad Institute Genomics Platform"/>
            <consortium name="The Broad Institute Genome Sequencing Center for Infectious Disease"/>
            <person name="Wu L."/>
            <person name="Ma J."/>
        </authorList>
    </citation>
    <scope>NUCLEOTIDE SEQUENCE [LARGE SCALE GENOMIC DNA]</scope>
    <source>
        <strain evidence="4">CCM 7491</strain>
    </source>
</reference>
<dbReference type="Proteomes" id="UP001595681">
    <property type="component" value="Unassembled WGS sequence"/>
</dbReference>
<comment type="caution">
    <text evidence="3">The sequence shown here is derived from an EMBL/GenBank/DDBJ whole genome shotgun (WGS) entry which is preliminary data.</text>
</comment>
<dbReference type="InterPro" id="IPR008613">
    <property type="entry name" value="Excalibur_Ca-bd_domain"/>
</dbReference>
<gene>
    <name evidence="3" type="ORF">ACFOKF_14260</name>
</gene>
<dbReference type="RefSeq" id="WP_380796424.1">
    <property type="nucleotide sequence ID" value="NZ_JBHRVU010000004.1"/>
</dbReference>
<feature type="compositionally biased region" description="Polar residues" evidence="1">
    <location>
        <begin position="40"/>
        <end position="52"/>
    </location>
</feature>
<proteinExistence type="predicted"/>
<name>A0ABV7NG91_9SPHN</name>
<evidence type="ECO:0000313" key="4">
    <source>
        <dbReference type="Proteomes" id="UP001595681"/>
    </source>
</evidence>
<feature type="region of interest" description="Disordered" evidence="1">
    <location>
        <begin position="105"/>
        <end position="127"/>
    </location>
</feature>
<accession>A0ABV7NG91</accession>
<dbReference type="SMART" id="SM00894">
    <property type="entry name" value="Excalibur"/>
    <property type="match status" value="1"/>
</dbReference>
<keyword evidence="4" id="KW-1185">Reference proteome</keyword>
<evidence type="ECO:0000256" key="1">
    <source>
        <dbReference type="SAM" id="MobiDB-lite"/>
    </source>
</evidence>
<evidence type="ECO:0000313" key="3">
    <source>
        <dbReference type="EMBL" id="MFC3442335.1"/>
    </source>
</evidence>